<accession>A0A5N5FXK9</accession>
<sequence length="105" mass="10934">MPEVKKASKGSPRGGVDGGVVWARTNSELEIDGPSSPSSSVGMLAATNTTTKAVGILGILGTRVMLFSDVVEERKEMGQRGEEGRVGGIGKEKREGSGKRDGRGF</sequence>
<keyword evidence="3" id="KW-1185">Reference proteome</keyword>
<reference evidence="2 3" key="3">
    <citation type="submission" date="2019-11" db="EMBL/GenBank/DDBJ databases">
        <title>A de novo genome assembly of a pear dwarfing rootstock.</title>
        <authorList>
            <person name="Wang F."/>
            <person name="Wang J."/>
            <person name="Li S."/>
            <person name="Zhang Y."/>
            <person name="Fang M."/>
            <person name="Ma L."/>
            <person name="Zhao Y."/>
            <person name="Jiang S."/>
        </authorList>
    </citation>
    <scope>NUCLEOTIDE SEQUENCE [LARGE SCALE GENOMIC DNA]</scope>
    <source>
        <strain evidence="2">S2</strain>
        <tissue evidence="2">Leaf</tissue>
    </source>
</reference>
<reference evidence="2 3" key="1">
    <citation type="submission" date="2019-09" db="EMBL/GenBank/DDBJ databases">
        <authorList>
            <person name="Ou C."/>
        </authorList>
    </citation>
    <scope>NUCLEOTIDE SEQUENCE [LARGE SCALE GENOMIC DNA]</scope>
    <source>
        <strain evidence="2">S2</strain>
        <tissue evidence="2">Leaf</tissue>
    </source>
</reference>
<dbReference type="Proteomes" id="UP000327157">
    <property type="component" value="Chromosome 14"/>
</dbReference>
<gene>
    <name evidence="2" type="ORF">D8674_011044</name>
</gene>
<name>A0A5N5FXK9_9ROSA</name>
<organism evidence="2 3">
    <name type="scientific">Pyrus ussuriensis x Pyrus communis</name>
    <dbReference type="NCBI Taxonomy" id="2448454"/>
    <lineage>
        <taxon>Eukaryota</taxon>
        <taxon>Viridiplantae</taxon>
        <taxon>Streptophyta</taxon>
        <taxon>Embryophyta</taxon>
        <taxon>Tracheophyta</taxon>
        <taxon>Spermatophyta</taxon>
        <taxon>Magnoliopsida</taxon>
        <taxon>eudicotyledons</taxon>
        <taxon>Gunneridae</taxon>
        <taxon>Pentapetalae</taxon>
        <taxon>rosids</taxon>
        <taxon>fabids</taxon>
        <taxon>Rosales</taxon>
        <taxon>Rosaceae</taxon>
        <taxon>Amygdaloideae</taxon>
        <taxon>Maleae</taxon>
        <taxon>Pyrus</taxon>
    </lineage>
</organism>
<evidence type="ECO:0000313" key="3">
    <source>
        <dbReference type="Proteomes" id="UP000327157"/>
    </source>
</evidence>
<feature type="region of interest" description="Disordered" evidence="1">
    <location>
        <begin position="1"/>
        <end position="21"/>
    </location>
</feature>
<evidence type="ECO:0000313" key="2">
    <source>
        <dbReference type="EMBL" id="KAB2607876.1"/>
    </source>
</evidence>
<dbReference type="AlphaFoldDB" id="A0A5N5FXK9"/>
<evidence type="ECO:0000256" key="1">
    <source>
        <dbReference type="SAM" id="MobiDB-lite"/>
    </source>
</evidence>
<proteinExistence type="predicted"/>
<protein>
    <submittedName>
        <fullName evidence="2">Protein SAND</fullName>
    </submittedName>
</protein>
<feature type="region of interest" description="Disordered" evidence="1">
    <location>
        <begin position="74"/>
        <end position="105"/>
    </location>
</feature>
<reference evidence="3" key="2">
    <citation type="submission" date="2019-10" db="EMBL/GenBank/DDBJ databases">
        <title>A de novo genome assembly of a pear dwarfing rootstock.</title>
        <authorList>
            <person name="Wang F."/>
            <person name="Wang J."/>
            <person name="Li S."/>
            <person name="Zhang Y."/>
            <person name="Fang M."/>
            <person name="Ma L."/>
            <person name="Zhao Y."/>
            <person name="Jiang S."/>
        </authorList>
    </citation>
    <scope>NUCLEOTIDE SEQUENCE [LARGE SCALE GENOMIC DNA]</scope>
</reference>
<comment type="caution">
    <text evidence="2">The sequence shown here is derived from an EMBL/GenBank/DDBJ whole genome shotgun (WGS) entry which is preliminary data.</text>
</comment>
<dbReference type="EMBL" id="SMOL01000553">
    <property type="protein sequence ID" value="KAB2607876.1"/>
    <property type="molecule type" value="Genomic_DNA"/>
</dbReference>